<keyword evidence="2" id="KW-0732">Signal</keyword>
<evidence type="ECO:0000313" key="4">
    <source>
        <dbReference type="Proteomes" id="UP000033874"/>
    </source>
</evidence>
<dbReference type="EMBL" id="LBIC01000001">
    <property type="protein sequence ID" value="KKW93509.1"/>
    <property type="molecule type" value="Genomic_DNA"/>
</dbReference>
<evidence type="ECO:0000313" key="3">
    <source>
        <dbReference type="EMBL" id="KKW93509.1"/>
    </source>
</evidence>
<name>A0A0M3AY54_9SPHN</name>
<proteinExistence type="predicted"/>
<dbReference type="Proteomes" id="UP000033874">
    <property type="component" value="Unassembled WGS sequence"/>
</dbReference>
<dbReference type="STRING" id="56193.YP76_02120"/>
<reference evidence="3 4" key="1">
    <citation type="submission" date="2015-04" db="EMBL/GenBank/DDBJ databases">
        <title>Genome sequence of aromatic hydrocarbons-degrading Sphingobium chungbukense DJ77.</title>
        <authorList>
            <person name="Kim Y.-C."/>
            <person name="Chae J.-C."/>
        </authorList>
    </citation>
    <scope>NUCLEOTIDE SEQUENCE [LARGE SCALE GENOMIC DNA]</scope>
    <source>
        <strain evidence="3 4">DJ77</strain>
    </source>
</reference>
<keyword evidence="4" id="KW-1185">Reference proteome</keyword>
<protein>
    <submittedName>
        <fullName evidence="3">Copper resistance protein CopB</fullName>
    </submittedName>
</protein>
<dbReference type="AlphaFoldDB" id="A0A0M3AY54"/>
<dbReference type="GO" id="GO:0009279">
    <property type="term" value="C:cell outer membrane"/>
    <property type="evidence" value="ECO:0007669"/>
    <property type="project" value="InterPro"/>
</dbReference>
<evidence type="ECO:0000256" key="2">
    <source>
        <dbReference type="SAM" id="SignalP"/>
    </source>
</evidence>
<dbReference type="PATRIC" id="fig|56193.3.peg.436"/>
<evidence type="ECO:0000256" key="1">
    <source>
        <dbReference type="SAM" id="MobiDB-lite"/>
    </source>
</evidence>
<comment type="caution">
    <text evidence="3">The sequence shown here is derived from an EMBL/GenBank/DDBJ whole genome shotgun (WGS) entry which is preliminary data.</text>
</comment>
<dbReference type="RefSeq" id="WP_046761953.1">
    <property type="nucleotide sequence ID" value="NZ_LBIC01000001.1"/>
</dbReference>
<feature type="region of interest" description="Disordered" evidence="1">
    <location>
        <begin position="36"/>
        <end position="125"/>
    </location>
</feature>
<feature type="signal peptide" evidence="2">
    <location>
        <begin position="1"/>
        <end position="20"/>
    </location>
</feature>
<dbReference type="GO" id="GO:0006878">
    <property type="term" value="P:intracellular copper ion homeostasis"/>
    <property type="evidence" value="ECO:0007669"/>
    <property type="project" value="InterPro"/>
</dbReference>
<dbReference type="SUPFAM" id="SSF103515">
    <property type="entry name" value="Autotransporter"/>
    <property type="match status" value="1"/>
</dbReference>
<sequence length="361" mass="39653">MKRLFLLGLVSLAVSLPAIAQTYDMDMPGMTMPMVPAKPHAKPAPHQPHPAPSGAPQHKQHMAPAAPRGDHADHDMSNMPGMDVPPPDKAHEGHEQHQASKADAGMTAPSGTDLPAGDAPPPPVAHDRSADRFYGATAMAEAEDRLMSSHGGMTYHQVMFNLAEYQARKGRDGYRWAGEGWFGGDINRFVVKSEGEGSFRRDIDAAEMQALYSRAIDPYWNLQIGVRQDFGSGPGRTYAVVGVEGLAPYWFETDAALFVSNKGDLLARVEGYYDQRITQRLVLQPRAEIAFAAQDIPESRIGSGVSAAELGLRLRYEMRREFAPYVGLSWERRIGDTARFARLAGEDVESTSFVAGIRFWF</sequence>
<dbReference type="GO" id="GO:0005507">
    <property type="term" value="F:copper ion binding"/>
    <property type="evidence" value="ECO:0007669"/>
    <property type="project" value="InterPro"/>
</dbReference>
<organism evidence="3 4">
    <name type="scientific">Sphingobium chungbukense</name>
    <dbReference type="NCBI Taxonomy" id="56193"/>
    <lineage>
        <taxon>Bacteria</taxon>
        <taxon>Pseudomonadati</taxon>
        <taxon>Pseudomonadota</taxon>
        <taxon>Alphaproteobacteria</taxon>
        <taxon>Sphingomonadales</taxon>
        <taxon>Sphingomonadaceae</taxon>
        <taxon>Sphingobium</taxon>
    </lineage>
</organism>
<feature type="compositionally biased region" description="Basic and acidic residues" evidence="1">
    <location>
        <begin position="86"/>
        <end position="100"/>
    </location>
</feature>
<feature type="chain" id="PRO_5005650860" evidence="2">
    <location>
        <begin position="21"/>
        <end position="361"/>
    </location>
</feature>
<accession>A0A0M3AY54</accession>
<dbReference type="Pfam" id="PF05275">
    <property type="entry name" value="CopB"/>
    <property type="match status" value="1"/>
</dbReference>
<gene>
    <name evidence="3" type="ORF">YP76_02120</name>
</gene>
<dbReference type="InterPro" id="IPR007939">
    <property type="entry name" value="Cu-R_B_prcur"/>
</dbReference>
<dbReference type="InterPro" id="IPR036709">
    <property type="entry name" value="Autotransporte_beta_dom_sf"/>
</dbReference>